<proteinExistence type="predicted"/>
<dbReference type="NCBIfam" id="TIGR02548">
    <property type="entry name" value="casB_cse2"/>
    <property type="match status" value="1"/>
</dbReference>
<evidence type="ECO:0000313" key="2">
    <source>
        <dbReference type="Proteomes" id="UP000198727"/>
    </source>
</evidence>
<protein>
    <submittedName>
        <fullName evidence="1">CRISPR system Cascade subunit CasB</fullName>
    </submittedName>
</protein>
<dbReference type="OrthoDB" id="4808431at2"/>
<dbReference type="Pfam" id="PF09485">
    <property type="entry name" value="CRISPR_Cse2"/>
    <property type="match status" value="1"/>
</dbReference>
<dbReference type="CDD" id="cd09731">
    <property type="entry name" value="Cse2_I-E"/>
    <property type="match status" value="1"/>
</dbReference>
<keyword evidence="2" id="KW-1185">Reference proteome</keyword>
<dbReference type="InterPro" id="IPR013382">
    <property type="entry name" value="CRISPR-assoc_prot_Cse2"/>
</dbReference>
<dbReference type="AlphaFoldDB" id="A0A1I5R1J3"/>
<gene>
    <name evidence="1" type="ORF">SAMN05421810_102841</name>
</gene>
<sequence>MTEVATVGVDRPARHPVHTVVGARIRALQHGVLKNQSDSVAALARLRRAVGKPTGSDPDVLQYTLHPDLAGPNPPDGPTQAETATHLALTLYAVHQQALREPMHREGREFGLGRSARRLVGGDEIPERHPVLRRFHMLGTSADLDELAHHLRGLVQQLRTARIPLGYATLAEQLLWWQRAAGGPERVRLAWGRDFYFSQFKKNGNTTSESDSPEES</sequence>
<reference evidence="2" key="1">
    <citation type="submission" date="2016-10" db="EMBL/GenBank/DDBJ databases">
        <authorList>
            <person name="Varghese N."/>
            <person name="Submissions S."/>
        </authorList>
    </citation>
    <scope>NUCLEOTIDE SEQUENCE [LARGE SCALE GENOMIC DNA]</scope>
    <source>
        <strain evidence="2">CGMCC 4.5579</strain>
    </source>
</reference>
<evidence type="ECO:0000313" key="1">
    <source>
        <dbReference type="EMBL" id="SFP52369.1"/>
    </source>
</evidence>
<dbReference type="InterPro" id="IPR038287">
    <property type="entry name" value="Cse2_sf"/>
</dbReference>
<accession>A0A1I5R1J3</accession>
<dbReference type="EMBL" id="FOWW01000002">
    <property type="protein sequence ID" value="SFP52369.1"/>
    <property type="molecule type" value="Genomic_DNA"/>
</dbReference>
<organism evidence="1 2">
    <name type="scientific">Amycolatopsis arida</name>
    <dbReference type="NCBI Taxonomy" id="587909"/>
    <lineage>
        <taxon>Bacteria</taxon>
        <taxon>Bacillati</taxon>
        <taxon>Actinomycetota</taxon>
        <taxon>Actinomycetes</taxon>
        <taxon>Pseudonocardiales</taxon>
        <taxon>Pseudonocardiaceae</taxon>
        <taxon>Amycolatopsis</taxon>
    </lineage>
</organism>
<dbReference type="STRING" id="587909.SAMN05421810_102841"/>
<name>A0A1I5R1J3_9PSEU</name>
<dbReference type="Proteomes" id="UP000198727">
    <property type="component" value="Unassembled WGS sequence"/>
</dbReference>
<dbReference type="Gene3D" id="1.10.520.40">
    <property type="entry name" value="CRISPR-associated protein Cse2"/>
    <property type="match status" value="1"/>
</dbReference>